<evidence type="ECO:0000313" key="2">
    <source>
        <dbReference type="Proteomes" id="UP001163046"/>
    </source>
</evidence>
<evidence type="ECO:0000313" key="1">
    <source>
        <dbReference type="EMBL" id="KAJ7380274.1"/>
    </source>
</evidence>
<keyword evidence="2" id="KW-1185">Reference proteome</keyword>
<dbReference type="AlphaFoldDB" id="A0A9W9ZHU6"/>
<comment type="caution">
    <text evidence="1">The sequence shown here is derived from an EMBL/GenBank/DDBJ whole genome shotgun (WGS) entry which is preliminary data.</text>
</comment>
<name>A0A9W9ZHU6_9CNID</name>
<proteinExistence type="predicted"/>
<gene>
    <name evidence="1" type="ORF">OS493_010990</name>
</gene>
<accession>A0A9W9ZHU6</accession>
<sequence length="102" mass="11656">MNHRISAQDLILQRSPALADHSFSQPGTFTLQDRVEAISEQSSEEFDEMVRQEMSEKGIDQGKAMDSVRLQRLLDVCDSTENTALYLLQEWNYEPQVYSSGN</sequence>
<protein>
    <submittedName>
        <fullName evidence="1">Uncharacterized protein</fullName>
    </submittedName>
</protein>
<reference evidence="1" key="1">
    <citation type="submission" date="2023-01" db="EMBL/GenBank/DDBJ databases">
        <title>Genome assembly of the deep-sea coral Lophelia pertusa.</title>
        <authorList>
            <person name="Herrera S."/>
            <person name="Cordes E."/>
        </authorList>
    </citation>
    <scope>NUCLEOTIDE SEQUENCE</scope>
    <source>
        <strain evidence="1">USNM1676648</strain>
        <tissue evidence="1">Polyp</tissue>
    </source>
</reference>
<dbReference type="Proteomes" id="UP001163046">
    <property type="component" value="Unassembled WGS sequence"/>
</dbReference>
<organism evidence="1 2">
    <name type="scientific">Desmophyllum pertusum</name>
    <dbReference type="NCBI Taxonomy" id="174260"/>
    <lineage>
        <taxon>Eukaryota</taxon>
        <taxon>Metazoa</taxon>
        <taxon>Cnidaria</taxon>
        <taxon>Anthozoa</taxon>
        <taxon>Hexacorallia</taxon>
        <taxon>Scleractinia</taxon>
        <taxon>Caryophylliina</taxon>
        <taxon>Caryophylliidae</taxon>
        <taxon>Desmophyllum</taxon>
    </lineage>
</organism>
<dbReference type="EMBL" id="MU826354">
    <property type="protein sequence ID" value="KAJ7380274.1"/>
    <property type="molecule type" value="Genomic_DNA"/>
</dbReference>